<proteinExistence type="predicted"/>
<evidence type="ECO:0000256" key="1">
    <source>
        <dbReference type="SAM" id="MobiDB-lite"/>
    </source>
</evidence>
<dbReference type="RefSeq" id="WP_230214521.1">
    <property type="nucleotide sequence ID" value="NZ_JAJKFT010000002.1"/>
</dbReference>
<accession>A0A9X1MIU5</accession>
<comment type="caution">
    <text evidence="2">The sequence shown here is derived from an EMBL/GenBank/DDBJ whole genome shotgun (WGS) entry which is preliminary data.</text>
</comment>
<evidence type="ECO:0000313" key="3">
    <source>
        <dbReference type="Proteomes" id="UP001139103"/>
    </source>
</evidence>
<name>A0A9X1MIU5_9BACT</name>
<dbReference type="AlphaFoldDB" id="A0A9X1MIU5"/>
<dbReference type="InterPro" id="IPR013324">
    <property type="entry name" value="RNA_pol_sigma_r3/r4-like"/>
</dbReference>
<feature type="compositionally biased region" description="Basic and acidic residues" evidence="1">
    <location>
        <begin position="295"/>
        <end position="305"/>
    </location>
</feature>
<keyword evidence="3" id="KW-1185">Reference proteome</keyword>
<feature type="region of interest" description="Disordered" evidence="1">
    <location>
        <begin position="293"/>
        <end position="316"/>
    </location>
</feature>
<sequence length="375" mass="42487">MSNGSESFDEYPYFFLPRPVGQLNSLPVELRWEVTRRHPFYISFWSAARDHFARVPNQSLQVQAVRQIAAGIVNAVGVTASVPDPRLSFEELDEATNRSSWLNRAITPVSCRGLLGRLLAILPPAEFLDVMSRITNAMQAESDEISQRYAGLLEMQSIEGTLDFGGPEPLVSINPRLANGIIQRDLDNLLEEWRDRLEITVGRDRSDSIPDFLQVWDSREGWREGAYHSEEEHTLKEVAQLLDISESNANSRYRRAFELITGYEYSPTMWVRFMGIVKISQVSLKRLGRVARSRPLKERGPREVPESTLASSGDSRGVINGLSEQVVQDNIEIRDLMIDISEWAEAGLTDAEIHDKLKISEDISDVIQFIRTRGN</sequence>
<organism evidence="2 3">
    <name type="scientific">Blastopirellula sediminis</name>
    <dbReference type="NCBI Taxonomy" id="2894196"/>
    <lineage>
        <taxon>Bacteria</taxon>
        <taxon>Pseudomonadati</taxon>
        <taxon>Planctomycetota</taxon>
        <taxon>Planctomycetia</taxon>
        <taxon>Pirellulales</taxon>
        <taxon>Pirellulaceae</taxon>
        <taxon>Blastopirellula</taxon>
    </lineage>
</organism>
<evidence type="ECO:0000313" key="2">
    <source>
        <dbReference type="EMBL" id="MCC9626970.1"/>
    </source>
</evidence>
<gene>
    <name evidence="2" type="ORF">LOC68_00990</name>
</gene>
<protein>
    <submittedName>
        <fullName evidence="2">Uncharacterized protein</fullName>
    </submittedName>
</protein>
<dbReference type="EMBL" id="JAJKFT010000002">
    <property type="protein sequence ID" value="MCC9626970.1"/>
    <property type="molecule type" value="Genomic_DNA"/>
</dbReference>
<dbReference type="Proteomes" id="UP001139103">
    <property type="component" value="Unassembled WGS sequence"/>
</dbReference>
<reference evidence="2" key="1">
    <citation type="submission" date="2021-11" db="EMBL/GenBank/DDBJ databases">
        <title>Genome sequence.</title>
        <authorList>
            <person name="Sun Q."/>
        </authorList>
    </citation>
    <scope>NUCLEOTIDE SEQUENCE</scope>
    <source>
        <strain evidence="2">JC732</strain>
    </source>
</reference>
<dbReference type="SUPFAM" id="SSF88659">
    <property type="entry name" value="Sigma3 and sigma4 domains of RNA polymerase sigma factors"/>
    <property type="match status" value="1"/>
</dbReference>